<comment type="caution">
    <text evidence="2">The sequence shown here is derived from an EMBL/GenBank/DDBJ whole genome shotgun (WGS) entry which is preliminary data.</text>
</comment>
<reference evidence="2 3" key="1">
    <citation type="journal article" date="2015" name="Parasit. Vectors">
        <title>Draft genome of the scabies mite.</title>
        <authorList>
            <person name="Rider S.D.Jr."/>
            <person name="Morgan M.S."/>
            <person name="Arlian L.G."/>
        </authorList>
    </citation>
    <scope>NUCLEOTIDE SEQUENCE [LARGE SCALE GENOMIC DNA]</scope>
    <source>
        <strain evidence="2">Arlian Lab</strain>
    </source>
</reference>
<gene>
    <name evidence="2" type="ORF">QR98_0094770</name>
</gene>
<name>A0A132AIU9_SARSC</name>
<evidence type="ECO:0000313" key="3">
    <source>
        <dbReference type="Proteomes" id="UP000616769"/>
    </source>
</evidence>
<proteinExistence type="predicted"/>
<feature type="compositionally biased region" description="Acidic residues" evidence="1">
    <location>
        <begin position="100"/>
        <end position="113"/>
    </location>
</feature>
<organism evidence="2 3">
    <name type="scientific">Sarcoptes scabiei</name>
    <name type="common">Itch mite</name>
    <name type="synonym">Acarus scabiei</name>
    <dbReference type="NCBI Taxonomy" id="52283"/>
    <lineage>
        <taxon>Eukaryota</taxon>
        <taxon>Metazoa</taxon>
        <taxon>Ecdysozoa</taxon>
        <taxon>Arthropoda</taxon>
        <taxon>Chelicerata</taxon>
        <taxon>Arachnida</taxon>
        <taxon>Acari</taxon>
        <taxon>Acariformes</taxon>
        <taxon>Sarcoptiformes</taxon>
        <taxon>Astigmata</taxon>
        <taxon>Psoroptidia</taxon>
        <taxon>Sarcoptoidea</taxon>
        <taxon>Sarcoptidae</taxon>
        <taxon>Sarcoptinae</taxon>
        <taxon>Sarcoptes</taxon>
    </lineage>
</organism>
<evidence type="ECO:0000256" key="1">
    <source>
        <dbReference type="SAM" id="MobiDB-lite"/>
    </source>
</evidence>
<dbReference type="VEuPathDB" id="VectorBase:SSCA001901"/>
<sequence>MRMIIDGYIIVVDVVRSVQRSERIQNLIRIMRNATVAPEETDDESDPLAESIESLDLVAFKTARSHCNDGDDDLPISLDTDECCAVSKSSSVTEDKGELFSEDEGGGDDLDGN</sequence>
<feature type="region of interest" description="Disordered" evidence="1">
    <location>
        <begin position="87"/>
        <end position="113"/>
    </location>
</feature>
<dbReference type="AlphaFoldDB" id="A0A132AIU9"/>
<evidence type="ECO:0000313" key="2">
    <source>
        <dbReference type="EMBL" id="KPM10912.1"/>
    </source>
</evidence>
<dbReference type="EMBL" id="JXLN01016034">
    <property type="protein sequence ID" value="KPM10912.1"/>
    <property type="molecule type" value="Genomic_DNA"/>
</dbReference>
<dbReference type="Proteomes" id="UP000616769">
    <property type="component" value="Unassembled WGS sequence"/>
</dbReference>
<accession>A0A132AIU9</accession>
<protein>
    <submittedName>
        <fullName evidence="2">Uncharacterized protein</fullName>
    </submittedName>
</protein>